<organism evidence="3 4">
    <name type="scientific">Oikopleura dioica</name>
    <name type="common">Tunicate</name>
    <dbReference type="NCBI Taxonomy" id="34765"/>
    <lineage>
        <taxon>Eukaryota</taxon>
        <taxon>Metazoa</taxon>
        <taxon>Chordata</taxon>
        <taxon>Tunicata</taxon>
        <taxon>Appendicularia</taxon>
        <taxon>Copelata</taxon>
        <taxon>Oikopleuridae</taxon>
        <taxon>Oikopleura</taxon>
    </lineage>
</organism>
<sequence length="418" mass="47066">MSAVAQKNDYYRNCNIPNLINKWKMKNPWLFLKDGKLFCKACIDYTAINKAFSDQRNKFSNEGITNIRSSSIIQHGRTHTHLAAVQAATQQPSPNSIGNLIVVAEAAGLIRTADKVDLRGDHANLQKATLNVSDDLSARITPPPKEEASKNTSDSTTQMSAAAQQNDYYRNCNVPFLVNKWRKRHPWLFLKDGKLFCQICIDYKEMSAITCCPAKNTFCHEGSTNFRASPIEDHARSLTHLLAVRATTQQSSEKEIDAADEEISLKEENEGEEISVKEEVVENEEICIKQEVVEEEQAIATPFSCEPLPESIKEEIAEEITIKEEPKDEENNADAPPPLPEKPSRKEKMDKSTYCDNIFEAIKLSCNQMNKAQVSNYNEQIKMCQKTVNDVCEVAEQSSASAYFLALWLVTLVFALFK</sequence>
<proteinExistence type="predicted"/>
<feature type="region of interest" description="Disordered" evidence="1">
    <location>
        <begin position="134"/>
        <end position="161"/>
    </location>
</feature>
<dbReference type="InterPro" id="IPR057456">
    <property type="entry name" value="Znf_C17orf113"/>
</dbReference>
<evidence type="ECO:0000256" key="1">
    <source>
        <dbReference type="SAM" id="MobiDB-lite"/>
    </source>
</evidence>
<gene>
    <name evidence="3" type="ORF">OKIOD_LOCUS9793</name>
</gene>
<feature type="compositionally biased region" description="Polar residues" evidence="1">
    <location>
        <begin position="150"/>
        <end position="161"/>
    </location>
</feature>
<dbReference type="Pfam" id="PF25431">
    <property type="entry name" value="zf-C17orf113"/>
    <property type="match status" value="2"/>
</dbReference>
<feature type="region of interest" description="Disordered" evidence="1">
    <location>
        <begin position="322"/>
        <end position="350"/>
    </location>
</feature>
<feature type="domain" description="C17orf113 probable zinc finger" evidence="2">
    <location>
        <begin position="185"/>
        <end position="250"/>
    </location>
</feature>
<reference evidence="3 4" key="1">
    <citation type="submission" date="2021-04" db="EMBL/GenBank/DDBJ databases">
        <authorList>
            <person name="Bliznina A."/>
        </authorList>
    </citation>
    <scope>NUCLEOTIDE SEQUENCE [LARGE SCALE GENOMIC DNA]</scope>
</reference>
<evidence type="ECO:0000259" key="2">
    <source>
        <dbReference type="Pfam" id="PF25431"/>
    </source>
</evidence>
<accession>A0ABN7SQF8</accession>
<keyword evidence="4" id="KW-1185">Reference proteome</keyword>
<protein>
    <submittedName>
        <fullName evidence="3">Oidioi.mRNA.OKI2018_I69.chr1.g1028.t1.cds</fullName>
    </submittedName>
</protein>
<dbReference type="Proteomes" id="UP001158576">
    <property type="component" value="Chromosome 1"/>
</dbReference>
<evidence type="ECO:0000313" key="3">
    <source>
        <dbReference type="EMBL" id="CAG5103980.1"/>
    </source>
</evidence>
<dbReference type="EMBL" id="OU015566">
    <property type="protein sequence ID" value="CAG5103980.1"/>
    <property type="molecule type" value="Genomic_DNA"/>
</dbReference>
<feature type="domain" description="C17orf113 probable zinc finger" evidence="2">
    <location>
        <begin position="29"/>
        <end position="91"/>
    </location>
</feature>
<evidence type="ECO:0000313" key="4">
    <source>
        <dbReference type="Proteomes" id="UP001158576"/>
    </source>
</evidence>
<name>A0ABN7SQF8_OIKDI</name>